<evidence type="ECO:0000313" key="3">
    <source>
        <dbReference type="Proteomes" id="UP000031408"/>
    </source>
</evidence>
<dbReference type="InterPro" id="IPR000182">
    <property type="entry name" value="GNAT_dom"/>
</dbReference>
<evidence type="ECO:0000313" key="2">
    <source>
        <dbReference type="EMBL" id="KIC93383.1"/>
    </source>
</evidence>
<dbReference type="OrthoDB" id="9811523at2"/>
<dbReference type="GO" id="GO:1990189">
    <property type="term" value="F:protein N-terminal-serine acetyltransferase activity"/>
    <property type="evidence" value="ECO:0007669"/>
    <property type="project" value="TreeGrafter"/>
</dbReference>
<dbReference type="STRING" id="1349421.OI18_16500"/>
<comment type="caution">
    <text evidence="2">The sequence shown here is derived from an EMBL/GenBank/DDBJ whole genome shotgun (WGS) entry which is preliminary data.</text>
</comment>
<dbReference type="Gene3D" id="3.40.630.30">
    <property type="match status" value="1"/>
</dbReference>
<proteinExistence type="predicted"/>
<accession>A0A0C1LCZ4</accession>
<name>A0A0C1LCZ4_9BACT</name>
<dbReference type="InterPro" id="IPR016181">
    <property type="entry name" value="Acyl_CoA_acyltransferase"/>
</dbReference>
<dbReference type="Proteomes" id="UP000031408">
    <property type="component" value="Unassembled WGS sequence"/>
</dbReference>
<dbReference type="SUPFAM" id="SSF55729">
    <property type="entry name" value="Acyl-CoA N-acyltransferases (Nat)"/>
    <property type="match status" value="1"/>
</dbReference>
<dbReference type="EMBL" id="JSVC01000019">
    <property type="protein sequence ID" value="KIC93383.1"/>
    <property type="molecule type" value="Genomic_DNA"/>
</dbReference>
<dbReference type="PANTHER" id="PTHR43441:SF2">
    <property type="entry name" value="FAMILY ACETYLTRANSFERASE, PUTATIVE (AFU_ORTHOLOGUE AFUA_7G00850)-RELATED"/>
    <property type="match status" value="1"/>
</dbReference>
<dbReference type="RefSeq" id="WP_039141826.1">
    <property type="nucleotide sequence ID" value="NZ_JSVC01000019.1"/>
</dbReference>
<dbReference type="GO" id="GO:0005737">
    <property type="term" value="C:cytoplasm"/>
    <property type="evidence" value="ECO:0007669"/>
    <property type="project" value="TreeGrafter"/>
</dbReference>
<dbReference type="Pfam" id="PF13302">
    <property type="entry name" value="Acetyltransf_3"/>
    <property type="match status" value="1"/>
</dbReference>
<feature type="domain" description="N-acetyltransferase" evidence="1">
    <location>
        <begin position="23"/>
        <end position="175"/>
    </location>
</feature>
<gene>
    <name evidence="2" type="ORF">OI18_16500</name>
</gene>
<dbReference type="InterPro" id="IPR051908">
    <property type="entry name" value="Ribosomal_N-acetyltransferase"/>
</dbReference>
<dbReference type="AlphaFoldDB" id="A0A0C1LCZ4"/>
<dbReference type="PANTHER" id="PTHR43441">
    <property type="entry name" value="RIBOSOMAL-PROTEIN-SERINE ACETYLTRANSFERASE"/>
    <property type="match status" value="1"/>
</dbReference>
<reference evidence="2 3" key="1">
    <citation type="submission" date="2014-11" db="EMBL/GenBank/DDBJ databases">
        <title>Genome sequence of Flavihumibacter solisilvae 3-3.</title>
        <authorList>
            <person name="Zhou G."/>
            <person name="Li M."/>
            <person name="Wang G."/>
        </authorList>
    </citation>
    <scope>NUCLEOTIDE SEQUENCE [LARGE SCALE GENOMIC DNA]</scope>
    <source>
        <strain evidence="2 3">3-3</strain>
    </source>
</reference>
<keyword evidence="3" id="KW-1185">Reference proteome</keyword>
<protein>
    <recommendedName>
        <fullName evidence="1">N-acetyltransferase domain-containing protein</fullName>
    </recommendedName>
</protein>
<sequence>MKPPILETRSYRMEPFSAADQHFVFKGLSHPDVIRFYGVSYDSFEAAAAQLEFYNVLEICETGSWWKIIDVSTGKPCGACGCNNFIPHHEKIEIGYWLLPAYQGRGIMQECLETMLTYISGRWKVHRIEAWVETGNEASRKLLQKCGFSEEGLLRDTEVKNGKRISLYVYAKILD</sequence>
<evidence type="ECO:0000259" key="1">
    <source>
        <dbReference type="PROSITE" id="PS51186"/>
    </source>
</evidence>
<organism evidence="2 3">
    <name type="scientific">Flavihumibacter solisilvae</name>
    <dbReference type="NCBI Taxonomy" id="1349421"/>
    <lineage>
        <taxon>Bacteria</taxon>
        <taxon>Pseudomonadati</taxon>
        <taxon>Bacteroidota</taxon>
        <taxon>Chitinophagia</taxon>
        <taxon>Chitinophagales</taxon>
        <taxon>Chitinophagaceae</taxon>
        <taxon>Flavihumibacter</taxon>
    </lineage>
</organism>
<dbReference type="GO" id="GO:0008999">
    <property type="term" value="F:protein-N-terminal-alanine acetyltransferase activity"/>
    <property type="evidence" value="ECO:0007669"/>
    <property type="project" value="TreeGrafter"/>
</dbReference>
<dbReference type="PROSITE" id="PS51186">
    <property type="entry name" value="GNAT"/>
    <property type="match status" value="1"/>
</dbReference>